<keyword evidence="1" id="KW-1133">Transmembrane helix</keyword>
<proteinExistence type="predicted"/>
<evidence type="ECO:0000313" key="2">
    <source>
        <dbReference type="EMBL" id="MFD0958675.1"/>
    </source>
</evidence>
<evidence type="ECO:0000256" key="1">
    <source>
        <dbReference type="SAM" id="Phobius"/>
    </source>
</evidence>
<sequence length="74" mass="8683">MKLTLIWFLINILFVTSAIVYLFQHRAYTQAKQQRLDEARIRSFARRRKVTAIIAIAMFIAMSTSFIMNMKING</sequence>
<keyword evidence="3" id="KW-1185">Reference proteome</keyword>
<evidence type="ECO:0000313" key="3">
    <source>
        <dbReference type="Proteomes" id="UP001596989"/>
    </source>
</evidence>
<dbReference type="Proteomes" id="UP001596989">
    <property type="component" value="Unassembled WGS sequence"/>
</dbReference>
<evidence type="ECO:0008006" key="4">
    <source>
        <dbReference type="Google" id="ProtNLM"/>
    </source>
</evidence>
<name>A0ABW3HMG4_9BACL</name>
<gene>
    <name evidence="2" type="ORF">ACFQ2I_04665</name>
</gene>
<feature type="transmembrane region" description="Helical" evidence="1">
    <location>
        <begin position="6"/>
        <end position="23"/>
    </location>
</feature>
<dbReference type="RefSeq" id="WP_377562489.1">
    <property type="nucleotide sequence ID" value="NZ_JBHTJZ010000005.1"/>
</dbReference>
<organism evidence="2 3">
    <name type="scientific">Paenibacillus chungangensis</name>
    <dbReference type="NCBI Taxonomy" id="696535"/>
    <lineage>
        <taxon>Bacteria</taxon>
        <taxon>Bacillati</taxon>
        <taxon>Bacillota</taxon>
        <taxon>Bacilli</taxon>
        <taxon>Bacillales</taxon>
        <taxon>Paenibacillaceae</taxon>
        <taxon>Paenibacillus</taxon>
    </lineage>
</organism>
<comment type="caution">
    <text evidence="2">The sequence shown here is derived from an EMBL/GenBank/DDBJ whole genome shotgun (WGS) entry which is preliminary data.</text>
</comment>
<reference evidence="3" key="1">
    <citation type="journal article" date="2019" name="Int. J. Syst. Evol. Microbiol.">
        <title>The Global Catalogue of Microorganisms (GCM) 10K type strain sequencing project: providing services to taxonomists for standard genome sequencing and annotation.</title>
        <authorList>
            <consortium name="The Broad Institute Genomics Platform"/>
            <consortium name="The Broad Institute Genome Sequencing Center for Infectious Disease"/>
            <person name="Wu L."/>
            <person name="Ma J."/>
        </authorList>
    </citation>
    <scope>NUCLEOTIDE SEQUENCE [LARGE SCALE GENOMIC DNA]</scope>
    <source>
        <strain evidence="3">CCUG 59129</strain>
    </source>
</reference>
<keyword evidence="1" id="KW-0812">Transmembrane</keyword>
<dbReference type="EMBL" id="JBHTJZ010000005">
    <property type="protein sequence ID" value="MFD0958675.1"/>
    <property type="molecule type" value="Genomic_DNA"/>
</dbReference>
<accession>A0ABW3HMG4</accession>
<feature type="transmembrane region" description="Helical" evidence="1">
    <location>
        <begin position="50"/>
        <end position="68"/>
    </location>
</feature>
<keyword evidence="1" id="KW-0472">Membrane</keyword>
<protein>
    <recommendedName>
        <fullName evidence="4">DUF3899 domain-containing protein</fullName>
    </recommendedName>
</protein>